<dbReference type="EMBL" id="CACTIH010000408">
    <property type="protein sequence ID" value="CAA2960484.1"/>
    <property type="molecule type" value="Genomic_DNA"/>
</dbReference>
<protein>
    <submittedName>
        <fullName evidence="1">Uncharacterized protein</fullName>
    </submittedName>
</protein>
<accession>A0A8S0Q0V0</accession>
<evidence type="ECO:0000313" key="1">
    <source>
        <dbReference type="EMBL" id="CAA2960484.1"/>
    </source>
</evidence>
<keyword evidence="2" id="KW-1185">Reference proteome</keyword>
<dbReference type="Gramene" id="OE9A109176T1">
    <property type="protein sequence ID" value="OE9A109176C1"/>
    <property type="gene ID" value="OE9A109176"/>
</dbReference>
<organism evidence="1 2">
    <name type="scientific">Olea europaea subsp. europaea</name>
    <dbReference type="NCBI Taxonomy" id="158383"/>
    <lineage>
        <taxon>Eukaryota</taxon>
        <taxon>Viridiplantae</taxon>
        <taxon>Streptophyta</taxon>
        <taxon>Embryophyta</taxon>
        <taxon>Tracheophyta</taxon>
        <taxon>Spermatophyta</taxon>
        <taxon>Magnoliopsida</taxon>
        <taxon>eudicotyledons</taxon>
        <taxon>Gunneridae</taxon>
        <taxon>Pentapetalae</taxon>
        <taxon>asterids</taxon>
        <taxon>lamiids</taxon>
        <taxon>Lamiales</taxon>
        <taxon>Oleaceae</taxon>
        <taxon>Oleeae</taxon>
        <taxon>Olea</taxon>
    </lineage>
</organism>
<name>A0A8S0Q0V0_OLEEU</name>
<proteinExistence type="predicted"/>
<sequence length="61" mass="7106">MDISPALKDLDSHSDTWVNYLEEFISAVIEMIRRFLCNLWNSAVLAFPMKTIDLLAFLEEE</sequence>
<evidence type="ECO:0000313" key="2">
    <source>
        <dbReference type="Proteomes" id="UP000594638"/>
    </source>
</evidence>
<gene>
    <name evidence="1" type="ORF">OLEA9_A109176</name>
</gene>
<comment type="caution">
    <text evidence="1">The sequence shown here is derived from an EMBL/GenBank/DDBJ whole genome shotgun (WGS) entry which is preliminary data.</text>
</comment>
<dbReference type="AlphaFoldDB" id="A0A8S0Q0V0"/>
<reference evidence="1 2" key="1">
    <citation type="submission" date="2019-12" db="EMBL/GenBank/DDBJ databases">
        <authorList>
            <person name="Alioto T."/>
            <person name="Alioto T."/>
            <person name="Gomez Garrido J."/>
        </authorList>
    </citation>
    <scope>NUCLEOTIDE SEQUENCE [LARGE SCALE GENOMIC DNA]</scope>
</reference>
<dbReference type="Proteomes" id="UP000594638">
    <property type="component" value="Unassembled WGS sequence"/>
</dbReference>